<gene>
    <name evidence="2" type="ORF">BT96DRAFT_975543</name>
</gene>
<dbReference type="AlphaFoldDB" id="A0A6A4HTJ5"/>
<evidence type="ECO:0000313" key="2">
    <source>
        <dbReference type="EMBL" id="KAE9400045.1"/>
    </source>
</evidence>
<evidence type="ECO:0000313" key="3">
    <source>
        <dbReference type="Proteomes" id="UP000799118"/>
    </source>
</evidence>
<keyword evidence="1" id="KW-0812">Transmembrane</keyword>
<accession>A0A6A4HTJ5</accession>
<sequence>MADMAIVWRAWALWAENKLITWTLLIILLADIGVNIADVIVNCKAELNFNNNAVTSDWISTVLNLAVNIVATLLIAHRAWTHHQSTHGILRNKKAQVEAILLLMIESGAVFGVVQCLSSFNI</sequence>
<reference evidence="2" key="1">
    <citation type="journal article" date="2019" name="Environ. Microbiol.">
        <title>Fungal ecological strategies reflected in gene transcription - a case study of two litter decomposers.</title>
        <authorList>
            <person name="Barbi F."/>
            <person name="Kohler A."/>
            <person name="Barry K."/>
            <person name="Baskaran P."/>
            <person name="Daum C."/>
            <person name="Fauchery L."/>
            <person name="Ihrmark K."/>
            <person name="Kuo A."/>
            <person name="LaButti K."/>
            <person name="Lipzen A."/>
            <person name="Morin E."/>
            <person name="Grigoriev I.V."/>
            <person name="Henrissat B."/>
            <person name="Lindahl B."/>
            <person name="Martin F."/>
        </authorList>
    </citation>
    <scope>NUCLEOTIDE SEQUENCE</scope>
    <source>
        <strain evidence="2">JB14</strain>
    </source>
</reference>
<feature type="transmembrane region" description="Helical" evidence="1">
    <location>
        <begin position="100"/>
        <end position="120"/>
    </location>
</feature>
<organism evidence="2 3">
    <name type="scientific">Gymnopus androsaceus JB14</name>
    <dbReference type="NCBI Taxonomy" id="1447944"/>
    <lineage>
        <taxon>Eukaryota</taxon>
        <taxon>Fungi</taxon>
        <taxon>Dikarya</taxon>
        <taxon>Basidiomycota</taxon>
        <taxon>Agaricomycotina</taxon>
        <taxon>Agaricomycetes</taxon>
        <taxon>Agaricomycetidae</taxon>
        <taxon>Agaricales</taxon>
        <taxon>Marasmiineae</taxon>
        <taxon>Omphalotaceae</taxon>
        <taxon>Gymnopus</taxon>
    </lineage>
</organism>
<name>A0A6A4HTJ5_9AGAR</name>
<evidence type="ECO:0000256" key="1">
    <source>
        <dbReference type="SAM" id="Phobius"/>
    </source>
</evidence>
<feature type="transmembrane region" description="Helical" evidence="1">
    <location>
        <begin position="61"/>
        <end position="80"/>
    </location>
</feature>
<dbReference type="EMBL" id="ML769461">
    <property type="protein sequence ID" value="KAE9400045.1"/>
    <property type="molecule type" value="Genomic_DNA"/>
</dbReference>
<dbReference type="Proteomes" id="UP000799118">
    <property type="component" value="Unassembled WGS sequence"/>
</dbReference>
<dbReference type="OrthoDB" id="3214103at2759"/>
<proteinExistence type="predicted"/>
<keyword evidence="1" id="KW-0472">Membrane</keyword>
<protein>
    <submittedName>
        <fullName evidence="2">Uncharacterized protein</fullName>
    </submittedName>
</protein>
<keyword evidence="1" id="KW-1133">Transmembrane helix</keyword>
<keyword evidence="3" id="KW-1185">Reference proteome</keyword>